<proteinExistence type="predicted"/>
<gene>
    <name evidence="1" type="ORF">CCACVL1_02261</name>
</gene>
<evidence type="ECO:0000313" key="1">
    <source>
        <dbReference type="EMBL" id="OMP03798.1"/>
    </source>
</evidence>
<protein>
    <submittedName>
        <fullName evidence="1">Uncharacterized protein</fullName>
    </submittedName>
</protein>
<keyword evidence="2" id="KW-1185">Reference proteome</keyword>
<reference evidence="1 2" key="1">
    <citation type="submission" date="2013-09" db="EMBL/GenBank/DDBJ databases">
        <title>Corchorus capsularis genome sequencing.</title>
        <authorList>
            <person name="Alam M."/>
            <person name="Haque M.S."/>
            <person name="Islam M.S."/>
            <person name="Emdad E.M."/>
            <person name="Islam M.M."/>
            <person name="Ahmed B."/>
            <person name="Halim A."/>
            <person name="Hossen Q.M.M."/>
            <person name="Hossain M.Z."/>
            <person name="Ahmed R."/>
            <person name="Khan M.M."/>
            <person name="Islam R."/>
            <person name="Rashid M.M."/>
            <person name="Khan S.A."/>
            <person name="Rahman M.S."/>
            <person name="Alam M."/>
        </authorList>
    </citation>
    <scope>NUCLEOTIDE SEQUENCE [LARGE SCALE GENOMIC DNA]</scope>
    <source>
        <strain evidence="2">cv. CVL-1</strain>
        <tissue evidence="1">Whole seedling</tissue>
    </source>
</reference>
<name>A0A1R3K9U7_COCAP</name>
<sequence length="136" mass="15455">MLLAHIQQPHAARYQRQRLGDMHRLQWASFGIEAEVEMLHAGDDQIAAEQEHNEHGIQCVRRDQPALLLRVFRHFCCKVVERGGQHKNRHPARFGQHLCGTDVARLKQKGPQPLPYADKNGQAEKIPGLRAFAIAS</sequence>
<accession>A0A1R3K9U7</accession>
<dbReference type="Proteomes" id="UP000188268">
    <property type="component" value="Unassembled WGS sequence"/>
</dbReference>
<organism evidence="1 2">
    <name type="scientific">Corchorus capsularis</name>
    <name type="common">Jute</name>
    <dbReference type="NCBI Taxonomy" id="210143"/>
    <lineage>
        <taxon>Eukaryota</taxon>
        <taxon>Viridiplantae</taxon>
        <taxon>Streptophyta</taxon>
        <taxon>Embryophyta</taxon>
        <taxon>Tracheophyta</taxon>
        <taxon>Spermatophyta</taxon>
        <taxon>Magnoliopsida</taxon>
        <taxon>eudicotyledons</taxon>
        <taxon>Gunneridae</taxon>
        <taxon>Pentapetalae</taxon>
        <taxon>rosids</taxon>
        <taxon>malvids</taxon>
        <taxon>Malvales</taxon>
        <taxon>Malvaceae</taxon>
        <taxon>Grewioideae</taxon>
        <taxon>Apeibeae</taxon>
        <taxon>Corchorus</taxon>
    </lineage>
</organism>
<dbReference type="EMBL" id="AWWV01005954">
    <property type="protein sequence ID" value="OMP03798.1"/>
    <property type="molecule type" value="Genomic_DNA"/>
</dbReference>
<evidence type="ECO:0000313" key="2">
    <source>
        <dbReference type="Proteomes" id="UP000188268"/>
    </source>
</evidence>
<dbReference type="Gramene" id="OMP03798">
    <property type="protein sequence ID" value="OMP03798"/>
    <property type="gene ID" value="CCACVL1_02261"/>
</dbReference>
<dbReference type="AlphaFoldDB" id="A0A1R3K9U7"/>
<comment type="caution">
    <text evidence="1">The sequence shown here is derived from an EMBL/GenBank/DDBJ whole genome shotgun (WGS) entry which is preliminary data.</text>
</comment>